<protein>
    <submittedName>
        <fullName evidence="2">Putative enzyme involved in biosynthesis of extracellular polysaccharides</fullName>
    </submittedName>
</protein>
<dbReference type="OrthoDB" id="9795593at2"/>
<sequence>MSENTVTLIDLWELPEERIDESVERWRERVRLIHTAPGFRDARLHRRISSESRFGLVNVAHWDSVEARDRALSNPNFVASAATAASYATVRGGWYRVVGEVRAERGGREGGAGVTLVVAFESPAERVDEFPPHWLASGESLSTVPGFRDARLHRAVAPDARFPLVTVAHWDSLETWRTAVDDPGVQSWTAGLADAGVAHSGLFRIAAEF</sequence>
<gene>
    <name evidence="2" type="ORF">SacglDRAFT_01865</name>
</gene>
<dbReference type="AlphaFoldDB" id="I1D1F1"/>
<dbReference type="InterPro" id="IPR011008">
    <property type="entry name" value="Dimeric_a/b-barrel"/>
</dbReference>
<dbReference type="eggNOG" id="COG2329">
    <property type="taxonomic scope" value="Bacteria"/>
</dbReference>
<organism evidence="2 3">
    <name type="scientific">Saccharomonospora glauca K62</name>
    <dbReference type="NCBI Taxonomy" id="928724"/>
    <lineage>
        <taxon>Bacteria</taxon>
        <taxon>Bacillati</taxon>
        <taxon>Actinomycetota</taxon>
        <taxon>Actinomycetes</taxon>
        <taxon>Pseudonocardiales</taxon>
        <taxon>Pseudonocardiaceae</taxon>
        <taxon>Saccharomonospora</taxon>
    </lineage>
</organism>
<reference evidence="2 3" key="1">
    <citation type="submission" date="2011-09" db="EMBL/GenBank/DDBJ databases">
        <authorList>
            <consortium name="US DOE Joint Genome Institute (JGI-PGF)"/>
            <person name="Lucas S."/>
            <person name="Han J."/>
            <person name="Lapidus A."/>
            <person name="Cheng J.-F."/>
            <person name="Goodwin L."/>
            <person name="Pitluck S."/>
            <person name="Peters L."/>
            <person name="Land M.L."/>
            <person name="Hauser L."/>
            <person name="Brambilla E."/>
            <person name="Klenk H.-P."/>
            <person name="Woyke T.J."/>
        </authorList>
    </citation>
    <scope>NUCLEOTIDE SEQUENCE [LARGE SCALE GENOMIC DNA]</scope>
    <source>
        <strain evidence="2 3">K62</strain>
    </source>
</reference>
<proteinExistence type="predicted"/>
<evidence type="ECO:0000259" key="1">
    <source>
        <dbReference type="Pfam" id="PF03992"/>
    </source>
</evidence>
<dbReference type="HOGENOM" id="CLU_1276993_0_0_11"/>
<evidence type="ECO:0000313" key="3">
    <source>
        <dbReference type="Proteomes" id="UP000005087"/>
    </source>
</evidence>
<dbReference type="SUPFAM" id="SSF54909">
    <property type="entry name" value="Dimeric alpha+beta barrel"/>
    <property type="match status" value="2"/>
</dbReference>
<dbReference type="InterPro" id="IPR007138">
    <property type="entry name" value="ABM_dom"/>
</dbReference>
<dbReference type="Gene3D" id="3.30.70.100">
    <property type="match status" value="2"/>
</dbReference>
<dbReference type="Proteomes" id="UP000005087">
    <property type="component" value="Chromosome"/>
</dbReference>
<accession>I1D1F1</accession>
<dbReference type="Pfam" id="PF03992">
    <property type="entry name" value="ABM"/>
    <property type="match status" value="2"/>
</dbReference>
<evidence type="ECO:0000313" key="2">
    <source>
        <dbReference type="EMBL" id="EIE98775.1"/>
    </source>
</evidence>
<reference evidence="3" key="2">
    <citation type="submission" date="2012-01" db="EMBL/GenBank/DDBJ databases">
        <title>Noncontiguous Finished sequence of chromosome of Saccharomonospora glauca K62.</title>
        <authorList>
            <consortium name="US DOE Joint Genome Institute"/>
            <person name="Lucas S."/>
            <person name="Han J."/>
            <person name="Lapidus A."/>
            <person name="Cheng J.-F."/>
            <person name="Goodwin L."/>
            <person name="Pitluck S."/>
            <person name="Peters L."/>
            <person name="Mikhailova N."/>
            <person name="Held B."/>
            <person name="Detter J.C."/>
            <person name="Han C."/>
            <person name="Tapia R."/>
            <person name="Land M."/>
            <person name="Hauser L."/>
            <person name="Kyrpides N."/>
            <person name="Ivanova N."/>
            <person name="Pagani I."/>
            <person name="Brambilla E.-M."/>
            <person name="Klenk H.-P."/>
            <person name="Woyke T."/>
        </authorList>
    </citation>
    <scope>NUCLEOTIDE SEQUENCE [LARGE SCALE GENOMIC DNA]</scope>
    <source>
        <strain evidence="3">K62</strain>
    </source>
</reference>
<dbReference type="EMBL" id="CM001484">
    <property type="protein sequence ID" value="EIE98775.1"/>
    <property type="molecule type" value="Genomic_DNA"/>
</dbReference>
<feature type="domain" description="ABM" evidence="1">
    <location>
        <begin position="114"/>
        <end position="188"/>
    </location>
</feature>
<keyword evidence="3" id="KW-1185">Reference proteome</keyword>
<feature type="domain" description="ABM" evidence="1">
    <location>
        <begin position="11"/>
        <end position="79"/>
    </location>
</feature>
<dbReference type="RefSeq" id="WP_005463804.1">
    <property type="nucleotide sequence ID" value="NZ_CM001484.1"/>
</dbReference>
<name>I1D1F1_9PSEU</name>